<dbReference type="InterPro" id="IPR039420">
    <property type="entry name" value="WalR-like"/>
</dbReference>
<dbReference type="SMART" id="SM00448">
    <property type="entry name" value="REC"/>
    <property type="match status" value="1"/>
</dbReference>
<evidence type="ECO:0000259" key="4">
    <source>
        <dbReference type="PROSITE" id="PS50043"/>
    </source>
</evidence>
<organism evidence="6">
    <name type="scientific">Ignavibacterium album</name>
    <dbReference type="NCBI Taxonomy" id="591197"/>
    <lineage>
        <taxon>Bacteria</taxon>
        <taxon>Pseudomonadati</taxon>
        <taxon>Ignavibacteriota</taxon>
        <taxon>Ignavibacteria</taxon>
        <taxon>Ignavibacteriales</taxon>
        <taxon>Ignavibacteriaceae</taxon>
        <taxon>Ignavibacterium</taxon>
    </lineage>
</organism>
<dbReference type="PRINTS" id="PR00038">
    <property type="entry name" value="HTHLUXR"/>
</dbReference>
<dbReference type="InterPro" id="IPR011006">
    <property type="entry name" value="CheY-like_superfamily"/>
</dbReference>
<dbReference type="InterPro" id="IPR016032">
    <property type="entry name" value="Sig_transdc_resp-reg_C-effctor"/>
</dbReference>
<dbReference type="PANTHER" id="PTHR43214:SF43">
    <property type="entry name" value="TWO-COMPONENT RESPONSE REGULATOR"/>
    <property type="match status" value="1"/>
</dbReference>
<dbReference type="PROSITE" id="PS50043">
    <property type="entry name" value="HTH_LUXR_2"/>
    <property type="match status" value="1"/>
</dbReference>
<protein>
    <submittedName>
        <fullName evidence="6">Response regulator transcription factor</fullName>
    </submittedName>
</protein>
<gene>
    <name evidence="6" type="ORF">ENS56_09175</name>
</gene>
<dbReference type="CDD" id="cd06170">
    <property type="entry name" value="LuxR_C_like"/>
    <property type="match status" value="1"/>
</dbReference>
<dbReference type="SUPFAM" id="SSF46894">
    <property type="entry name" value="C-terminal effector domain of the bipartite response regulators"/>
    <property type="match status" value="1"/>
</dbReference>
<dbReference type="CDD" id="cd17535">
    <property type="entry name" value="REC_NarL-like"/>
    <property type="match status" value="1"/>
</dbReference>
<dbReference type="SMART" id="SM00421">
    <property type="entry name" value="HTH_LUXR"/>
    <property type="match status" value="1"/>
</dbReference>
<evidence type="ECO:0000259" key="5">
    <source>
        <dbReference type="PROSITE" id="PS50110"/>
    </source>
</evidence>
<evidence type="ECO:0000256" key="2">
    <source>
        <dbReference type="ARBA" id="ARBA00023125"/>
    </source>
</evidence>
<dbReference type="GO" id="GO:0000160">
    <property type="term" value="P:phosphorelay signal transduction system"/>
    <property type="evidence" value="ECO:0007669"/>
    <property type="project" value="InterPro"/>
</dbReference>
<dbReference type="PANTHER" id="PTHR43214">
    <property type="entry name" value="TWO-COMPONENT RESPONSE REGULATOR"/>
    <property type="match status" value="1"/>
</dbReference>
<dbReference type="GO" id="GO:0003677">
    <property type="term" value="F:DNA binding"/>
    <property type="evidence" value="ECO:0007669"/>
    <property type="project" value="UniProtKB-KW"/>
</dbReference>
<evidence type="ECO:0000256" key="1">
    <source>
        <dbReference type="ARBA" id="ARBA00022553"/>
    </source>
</evidence>
<dbReference type="InterPro" id="IPR001789">
    <property type="entry name" value="Sig_transdc_resp-reg_receiver"/>
</dbReference>
<dbReference type="EMBL" id="DSVI01000010">
    <property type="protein sequence ID" value="HGT48195.1"/>
    <property type="molecule type" value="Genomic_DNA"/>
</dbReference>
<keyword evidence="2" id="KW-0238">DNA-binding</keyword>
<comment type="caution">
    <text evidence="6">The sequence shown here is derived from an EMBL/GenBank/DDBJ whole genome shotgun (WGS) entry which is preliminary data.</text>
</comment>
<dbReference type="GO" id="GO:0006355">
    <property type="term" value="P:regulation of DNA-templated transcription"/>
    <property type="evidence" value="ECO:0007669"/>
    <property type="project" value="InterPro"/>
</dbReference>
<evidence type="ECO:0000313" key="6">
    <source>
        <dbReference type="EMBL" id="HGT48195.1"/>
    </source>
</evidence>
<reference evidence="6" key="1">
    <citation type="journal article" date="2020" name="mSystems">
        <title>Genome- and Community-Level Interaction Insights into Carbon Utilization and Element Cycling Functions of Hydrothermarchaeota in Hydrothermal Sediment.</title>
        <authorList>
            <person name="Zhou Z."/>
            <person name="Liu Y."/>
            <person name="Xu W."/>
            <person name="Pan J."/>
            <person name="Luo Z.H."/>
            <person name="Li M."/>
        </authorList>
    </citation>
    <scope>NUCLEOTIDE SEQUENCE [LARGE SCALE GENOMIC DNA]</scope>
    <source>
        <strain evidence="6">SpSt-500</strain>
    </source>
</reference>
<feature type="modified residue" description="4-aspartylphosphate" evidence="3">
    <location>
        <position position="58"/>
    </location>
</feature>
<name>A0A832DHP5_9BACT</name>
<proteinExistence type="predicted"/>
<dbReference type="Pfam" id="PF00196">
    <property type="entry name" value="GerE"/>
    <property type="match status" value="1"/>
</dbReference>
<dbReference type="PROSITE" id="PS50110">
    <property type="entry name" value="RESPONSE_REGULATORY"/>
    <property type="match status" value="1"/>
</dbReference>
<dbReference type="InterPro" id="IPR000792">
    <property type="entry name" value="Tscrpt_reg_LuxR_C"/>
</dbReference>
<evidence type="ECO:0000256" key="3">
    <source>
        <dbReference type="PROSITE-ProRule" id="PRU00169"/>
    </source>
</evidence>
<feature type="domain" description="Response regulatory" evidence="5">
    <location>
        <begin position="7"/>
        <end position="123"/>
    </location>
</feature>
<dbReference type="Gene3D" id="3.40.50.2300">
    <property type="match status" value="1"/>
</dbReference>
<dbReference type="Pfam" id="PF00072">
    <property type="entry name" value="Response_reg"/>
    <property type="match status" value="1"/>
</dbReference>
<accession>A0A832DHP5</accession>
<dbReference type="SUPFAM" id="SSF52172">
    <property type="entry name" value="CheY-like"/>
    <property type="match status" value="1"/>
</dbReference>
<dbReference type="InterPro" id="IPR058245">
    <property type="entry name" value="NreC/VraR/RcsB-like_REC"/>
</dbReference>
<dbReference type="AlphaFoldDB" id="A0A832DHP5"/>
<keyword evidence="1 3" id="KW-0597">Phosphoprotein</keyword>
<sequence length="215" mass="24312">MNNNKIKILIADDHAIVREGLKQIVAEEKDMIVAGEAENAETIMRLLEKEKWSIVILDINMPGRNGLEILKDIKQLYPELPVLILSMFSEEQYGIRAIKAGASGYLKKVSAPDELVKAIRKIVNGGKYITETLADKLADTLGQIKNELPHEKLSDREFEIMCSIALGKSAEEISEELSISVNTFYTYRNRILEKMSMKSNVELTQYAIRTKLIEI</sequence>
<feature type="domain" description="HTH luxR-type" evidence="4">
    <location>
        <begin position="146"/>
        <end position="211"/>
    </location>
</feature>